<accession>A0A3D9SKI5</accession>
<dbReference type="Gene3D" id="3.30.429.10">
    <property type="entry name" value="Macrophage Migration Inhibitory Factor"/>
    <property type="match status" value="2"/>
</dbReference>
<name>A0A3D9SKI5_9ACTN</name>
<evidence type="ECO:0008006" key="3">
    <source>
        <dbReference type="Google" id="ProtNLM"/>
    </source>
</evidence>
<dbReference type="OrthoDB" id="4725002at2"/>
<dbReference type="Proteomes" id="UP000256661">
    <property type="component" value="Unassembled WGS sequence"/>
</dbReference>
<keyword evidence="2" id="KW-1185">Reference proteome</keyword>
<dbReference type="RefSeq" id="WP_116021900.1">
    <property type="nucleotide sequence ID" value="NZ_QTTT01000001.1"/>
</dbReference>
<protein>
    <recommendedName>
        <fullName evidence="3">Phenylpyruvate tautomerase PptA (4-oxalocrotonate tautomerase family)</fullName>
    </recommendedName>
</protein>
<evidence type="ECO:0000313" key="1">
    <source>
        <dbReference type="EMBL" id="REE96217.1"/>
    </source>
</evidence>
<reference evidence="1 2" key="1">
    <citation type="submission" date="2018-08" db="EMBL/GenBank/DDBJ databases">
        <title>Sequencing the genomes of 1000 actinobacteria strains.</title>
        <authorList>
            <person name="Klenk H.-P."/>
        </authorList>
    </citation>
    <scope>NUCLEOTIDE SEQUENCE [LARGE SCALE GENOMIC DNA]</scope>
    <source>
        <strain evidence="1 2">DSM 43927</strain>
    </source>
</reference>
<comment type="caution">
    <text evidence="1">The sequence shown here is derived from an EMBL/GenBank/DDBJ whole genome shotgun (WGS) entry which is preliminary data.</text>
</comment>
<organism evidence="1 2">
    <name type="scientific">Thermomonospora umbrina</name>
    <dbReference type="NCBI Taxonomy" id="111806"/>
    <lineage>
        <taxon>Bacteria</taxon>
        <taxon>Bacillati</taxon>
        <taxon>Actinomycetota</taxon>
        <taxon>Actinomycetes</taxon>
        <taxon>Streptosporangiales</taxon>
        <taxon>Thermomonosporaceae</taxon>
        <taxon>Thermomonospora</taxon>
    </lineage>
</organism>
<dbReference type="AlphaFoldDB" id="A0A3D9SKI5"/>
<dbReference type="SUPFAM" id="SSF55331">
    <property type="entry name" value="Tautomerase/MIF"/>
    <property type="match status" value="1"/>
</dbReference>
<dbReference type="EMBL" id="QTTT01000001">
    <property type="protein sequence ID" value="REE96217.1"/>
    <property type="molecule type" value="Genomic_DNA"/>
</dbReference>
<dbReference type="InterPro" id="IPR014347">
    <property type="entry name" value="Tautomerase/MIF_sf"/>
</dbReference>
<gene>
    <name evidence="1" type="ORF">DFJ69_1644</name>
</gene>
<proteinExistence type="predicted"/>
<evidence type="ECO:0000313" key="2">
    <source>
        <dbReference type="Proteomes" id="UP000256661"/>
    </source>
</evidence>
<sequence length="141" mass="15818">MPQVIIEAPLGVRDDAKRRMMREITTAVDEAFHIPDVRIWLREHAADNVSQDGRVGVEPIRPLCFLEVPELHDVDARRTMSGKIGDAIAQAYDGLANTDETLILMNHYPLEYAGFAGRLQSDDPEMVEAMHRLNHAGTELT</sequence>